<feature type="region of interest" description="Disordered" evidence="1">
    <location>
        <begin position="1"/>
        <end position="28"/>
    </location>
</feature>
<dbReference type="HOGENOM" id="CLU_2998846_0_0_1"/>
<dbReference type="InParanoid" id="A7RGR6"/>
<protein>
    <submittedName>
        <fullName evidence="2">Uncharacterized protein</fullName>
    </submittedName>
</protein>
<evidence type="ECO:0000313" key="2">
    <source>
        <dbReference type="EMBL" id="EDO49587.1"/>
    </source>
</evidence>
<reference evidence="2 3" key="1">
    <citation type="journal article" date="2007" name="Science">
        <title>Sea anemone genome reveals ancestral eumetazoan gene repertoire and genomic organization.</title>
        <authorList>
            <person name="Putnam N.H."/>
            <person name="Srivastava M."/>
            <person name="Hellsten U."/>
            <person name="Dirks B."/>
            <person name="Chapman J."/>
            <person name="Salamov A."/>
            <person name="Terry A."/>
            <person name="Shapiro H."/>
            <person name="Lindquist E."/>
            <person name="Kapitonov V.V."/>
            <person name="Jurka J."/>
            <person name="Genikhovich G."/>
            <person name="Grigoriev I.V."/>
            <person name="Lucas S.M."/>
            <person name="Steele R.E."/>
            <person name="Finnerty J.R."/>
            <person name="Technau U."/>
            <person name="Martindale M.Q."/>
            <person name="Rokhsar D.S."/>
        </authorList>
    </citation>
    <scope>NUCLEOTIDE SEQUENCE [LARGE SCALE GENOMIC DNA]</scope>
    <source>
        <strain evidence="3">CH2 X CH6</strain>
    </source>
</reference>
<organism evidence="2 3">
    <name type="scientific">Nematostella vectensis</name>
    <name type="common">Starlet sea anemone</name>
    <dbReference type="NCBI Taxonomy" id="45351"/>
    <lineage>
        <taxon>Eukaryota</taxon>
        <taxon>Metazoa</taxon>
        <taxon>Cnidaria</taxon>
        <taxon>Anthozoa</taxon>
        <taxon>Hexacorallia</taxon>
        <taxon>Actiniaria</taxon>
        <taxon>Edwardsiidae</taxon>
        <taxon>Nematostella</taxon>
    </lineage>
</organism>
<gene>
    <name evidence="2" type="ORF">NEMVEDRAFT_v1g231774</name>
</gene>
<name>A7RGR6_NEMVE</name>
<evidence type="ECO:0000313" key="3">
    <source>
        <dbReference type="Proteomes" id="UP000001593"/>
    </source>
</evidence>
<evidence type="ECO:0000256" key="1">
    <source>
        <dbReference type="SAM" id="MobiDB-lite"/>
    </source>
</evidence>
<dbReference type="Proteomes" id="UP000001593">
    <property type="component" value="Unassembled WGS sequence"/>
</dbReference>
<proteinExistence type="predicted"/>
<dbReference type="EMBL" id="DS469509">
    <property type="protein sequence ID" value="EDO49587.1"/>
    <property type="molecule type" value="Genomic_DNA"/>
</dbReference>
<dbReference type="AlphaFoldDB" id="A7RGR6"/>
<sequence length="57" mass="6414">MEEPGIMGSEDPRPSMSPQTTGVPMSEMEEQRIAGYPHAAFQQRAWQLDPGLRQMPK</sequence>
<accession>A7RGR6</accession>
<keyword evidence="3" id="KW-1185">Reference proteome</keyword>